<accession>A0A2T7PFD7</accession>
<evidence type="ECO:0000313" key="2">
    <source>
        <dbReference type="EMBL" id="PVD32138.1"/>
    </source>
</evidence>
<protein>
    <submittedName>
        <fullName evidence="2">Uncharacterized protein</fullName>
    </submittedName>
</protein>
<gene>
    <name evidence="2" type="ORF">C0Q70_07567</name>
</gene>
<dbReference type="AlphaFoldDB" id="A0A2T7PFD7"/>
<evidence type="ECO:0000313" key="3">
    <source>
        <dbReference type="Proteomes" id="UP000245119"/>
    </source>
</evidence>
<dbReference type="Proteomes" id="UP000245119">
    <property type="component" value="Linkage Group LG4"/>
</dbReference>
<dbReference type="EMBL" id="PZQS01000004">
    <property type="protein sequence ID" value="PVD32138.1"/>
    <property type="molecule type" value="Genomic_DNA"/>
</dbReference>
<reference evidence="2 3" key="1">
    <citation type="submission" date="2018-04" db="EMBL/GenBank/DDBJ databases">
        <title>The genome of golden apple snail Pomacea canaliculata provides insight into stress tolerance and invasive adaptation.</title>
        <authorList>
            <person name="Liu C."/>
            <person name="Liu B."/>
            <person name="Ren Y."/>
            <person name="Zhang Y."/>
            <person name="Wang H."/>
            <person name="Li S."/>
            <person name="Jiang F."/>
            <person name="Yin L."/>
            <person name="Zhang G."/>
            <person name="Qian W."/>
            <person name="Fan W."/>
        </authorList>
    </citation>
    <scope>NUCLEOTIDE SEQUENCE [LARGE SCALE GENOMIC DNA]</scope>
    <source>
        <strain evidence="2">SZHN2017</strain>
        <tissue evidence="2">Muscle</tissue>
    </source>
</reference>
<proteinExistence type="predicted"/>
<evidence type="ECO:0000256" key="1">
    <source>
        <dbReference type="SAM" id="MobiDB-lite"/>
    </source>
</evidence>
<keyword evidence="3" id="KW-1185">Reference proteome</keyword>
<organism evidence="2 3">
    <name type="scientific">Pomacea canaliculata</name>
    <name type="common">Golden apple snail</name>
    <dbReference type="NCBI Taxonomy" id="400727"/>
    <lineage>
        <taxon>Eukaryota</taxon>
        <taxon>Metazoa</taxon>
        <taxon>Spiralia</taxon>
        <taxon>Lophotrochozoa</taxon>
        <taxon>Mollusca</taxon>
        <taxon>Gastropoda</taxon>
        <taxon>Caenogastropoda</taxon>
        <taxon>Architaenioglossa</taxon>
        <taxon>Ampullarioidea</taxon>
        <taxon>Ampullariidae</taxon>
        <taxon>Pomacea</taxon>
    </lineage>
</organism>
<comment type="caution">
    <text evidence="2">The sequence shown here is derived from an EMBL/GenBank/DDBJ whole genome shotgun (WGS) entry which is preliminary data.</text>
</comment>
<feature type="region of interest" description="Disordered" evidence="1">
    <location>
        <begin position="114"/>
        <end position="136"/>
    </location>
</feature>
<sequence length="387" mass="39467">MVASSLTLDDMARSSGVNTNGLFLFQKLNLLSRAQVAMTGKDKYVFSSREINLGPGSQISACQLSMEADKITVAEGATVDLSAACNMASGKGYSGGNAGGSHAGEGGVTTEASKAGETYGDFRRPTTAGSGGRLTQPGGALNIKGITVTIAGTLRANGEDASYHKDITTGGASGGSIAVTADVLEMSGSVHATGGSGSSYGGGGGGGLVMFKYKTGGVYGQAIAEGGSATDPTKTGAAGLVYQEVGQGYQAYRKLMVSQSLTTPQVTRLVVPNDEVLTDVDQVHLSGAPILAFIPRQDPAPSLTVRFGMVTGDTQSTVQVDSGVRLSVLTQSSIRSDTAVFNSTFFVATGGVIDLPEMVIVKKDTALELCGGLSSRTRDMDIQEGDL</sequence>
<name>A0A2T7PFD7_POMCA</name>